<dbReference type="GO" id="GO:0043565">
    <property type="term" value="F:sequence-specific DNA binding"/>
    <property type="evidence" value="ECO:0007669"/>
    <property type="project" value="InterPro"/>
</dbReference>
<dbReference type="PROSITE" id="PS00346">
    <property type="entry name" value="ETS_DOMAIN_2"/>
    <property type="match status" value="1"/>
</dbReference>
<name>A0A1X7VC56_AMPQE</name>
<evidence type="ECO:0000256" key="3">
    <source>
        <dbReference type="RuleBase" id="RU004019"/>
    </source>
</evidence>
<dbReference type="Pfam" id="PF00178">
    <property type="entry name" value="Ets"/>
    <property type="match status" value="1"/>
</dbReference>
<dbReference type="PANTHER" id="PTHR11849">
    <property type="entry name" value="ETS"/>
    <property type="match status" value="1"/>
</dbReference>
<dbReference type="GO" id="GO:0005634">
    <property type="term" value="C:nucleus"/>
    <property type="evidence" value="ECO:0007669"/>
    <property type="project" value="UniProtKB-SubCell"/>
</dbReference>
<reference evidence="6" key="1">
    <citation type="submission" date="2017-05" db="UniProtKB">
        <authorList>
            <consortium name="EnsemblMetazoa"/>
        </authorList>
    </citation>
    <scope>IDENTIFICATION</scope>
</reference>
<dbReference type="PROSITE" id="PS50061">
    <property type="entry name" value="ETS_DOMAIN_3"/>
    <property type="match status" value="1"/>
</dbReference>
<protein>
    <recommendedName>
        <fullName evidence="5">ETS domain-containing protein</fullName>
    </recommendedName>
</protein>
<accession>A0A1X7VC56</accession>
<dbReference type="AlphaFoldDB" id="A0A1X7VC56"/>
<comment type="similarity">
    <text evidence="1 3">Belongs to the ETS family.</text>
</comment>
<evidence type="ECO:0000256" key="4">
    <source>
        <dbReference type="SAM" id="MobiDB-lite"/>
    </source>
</evidence>
<dbReference type="InterPro" id="IPR036390">
    <property type="entry name" value="WH_DNA-bd_sf"/>
</dbReference>
<dbReference type="Gene3D" id="1.10.10.10">
    <property type="entry name" value="Winged helix-like DNA-binding domain superfamily/Winged helix DNA-binding domain"/>
    <property type="match status" value="1"/>
</dbReference>
<keyword evidence="2 3" id="KW-0238">DNA-binding</keyword>
<evidence type="ECO:0000256" key="2">
    <source>
        <dbReference type="ARBA" id="ARBA00023125"/>
    </source>
</evidence>
<dbReference type="OrthoDB" id="10067219at2759"/>
<dbReference type="PRINTS" id="PR00454">
    <property type="entry name" value="ETSDOMAIN"/>
</dbReference>
<dbReference type="GO" id="GO:0030154">
    <property type="term" value="P:cell differentiation"/>
    <property type="evidence" value="ECO:0007669"/>
    <property type="project" value="TreeGrafter"/>
</dbReference>
<dbReference type="EnsemblMetazoa" id="Aqu2.1.37573_001">
    <property type="protein sequence ID" value="Aqu2.1.37573_001"/>
    <property type="gene ID" value="Aqu2.1.37573"/>
</dbReference>
<dbReference type="GO" id="GO:0000981">
    <property type="term" value="F:DNA-binding transcription factor activity, RNA polymerase II-specific"/>
    <property type="evidence" value="ECO:0007669"/>
    <property type="project" value="TreeGrafter"/>
</dbReference>
<dbReference type="InParanoid" id="A0A1X7VC56"/>
<keyword evidence="3" id="KW-0539">Nucleus</keyword>
<proteinExistence type="inferred from homology"/>
<sequence length="596" mass="65568">MEISPSASTANPSIADDLPVYLGTDQELDKILNSFVWAEEQGICSSPLTLGATPSSGSSLMQLQPLPAHLLSSNTAPIIPGSTPLPSGTSTATPPAPDSPFSSASSDSETVLHKTSIEDTTPPARHSRAHPKRRRTIKRNDIPANVQLPIRKGGMHLWQFLYGMLLQPGDYSDLIEWTSNKESFEFRLLEPEAIAMWWGYHKNKTNMSYDKLSRSLRYYYDKCIIRKMAGERYVYRFCVDPELMYNALGNSENRPQLKPLPHSVKVMLLESQQQPKEPVASCSRLMEEINPLLRHHQSYSSPEYSPISLDIPGACKLQQNYMSDFSPAASSFSPSIVAYGRHKRNYSSPEFSPTSQSTSTRFSYSTPPTLSQPIGLTEQGASSFSPTLASSPSMALTSPSYSPPIDHLVSSSYGIESSDHDIMGKCLTKSNQQAMASIFPDVSCCHAAEPQESFFPYSQHSTSISSNSSGIHMSQLPNSTANPAPTYQQQCPPCPSYCSPPTSTLSHYPTKESDYFNLEAQFTLSTVPVSSSSIPTYSNSDVVPGSNFTSEYHSAFPLSHFSNSTSTRSDVDSFLFDNDFSLNSSYEMINAQLIPN</sequence>
<evidence type="ECO:0000313" key="6">
    <source>
        <dbReference type="EnsemblMetazoa" id="Aqu2.1.37573_001"/>
    </source>
</evidence>
<feature type="region of interest" description="Disordered" evidence="4">
    <location>
        <begin position="72"/>
        <end position="133"/>
    </location>
</feature>
<dbReference type="InterPro" id="IPR000418">
    <property type="entry name" value="Ets_dom"/>
</dbReference>
<feature type="domain" description="ETS" evidence="5">
    <location>
        <begin position="155"/>
        <end position="238"/>
    </location>
</feature>
<feature type="compositionally biased region" description="Polar residues" evidence="4">
    <location>
        <begin position="346"/>
        <end position="370"/>
    </location>
</feature>
<evidence type="ECO:0000259" key="5">
    <source>
        <dbReference type="PROSITE" id="PS50061"/>
    </source>
</evidence>
<dbReference type="eggNOG" id="KOG3806">
    <property type="taxonomic scope" value="Eukaryota"/>
</dbReference>
<dbReference type="PANTHER" id="PTHR11849:SF282">
    <property type="entry name" value="ETV5-RELATED PROTEIN ETS96B"/>
    <property type="match status" value="1"/>
</dbReference>
<evidence type="ECO:0000256" key="1">
    <source>
        <dbReference type="ARBA" id="ARBA00005562"/>
    </source>
</evidence>
<dbReference type="InterPro" id="IPR046328">
    <property type="entry name" value="ETS_fam"/>
</dbReference>
<comment type="subcellular location">
    <subcellularLocation>
        <location evidence="3">Nucleus</location>
    </subcellularLocation>
</comment>
<dbReference type="STRING" id="400682.A0A1X7VC56"/>
<organism evidence="6">
    <name type="scientific">Amphimedon queenslandica</name>
    <name type="common">Sponge</name>
    <dbReference type="NCBI Taxonomy" id="400682"/>
    <lineage>
        <taxon>Eukaryota</taxon>
        <taxon>Metazoa</taxon>
        <taxon>Porifera</taxon>
        <taxon>Demospongiae</taxon>
        <taxon>Heteroscleromorpha</taxon>
        <taxon>Haplosclerida</taxon>
        <taxon>Niphatidae</taxon>
        <taxon>Amphimedon</taxon>
    </lineage>
</organism>
<feature type="region of interest" description="Disordered" evidence="4">
    <location>
        <begin position="345"/>
        <end position="370"/>
    </location>
</feature>
<dbReference type="SUPFAM" id="SSF46785">
    <property type="entry name" value="Winged helix' DNA-binding domain"/>
    <property type="match status" value="1"/>
</dbReference>
<feature type="compositionally biased region" description="Low complexity" evidence="4">
    <location>
        <begin position="80"/>
        <end position="108"/>
    </location>
</feature>
<dbReference type="InterPro" id="IPR036388">
    <property type="entry name" value="WH-like_DNA-bd_sf"/>
</dbReference>
<dbReference type="SMART" id="SM00413">
    <property type="entry name" value="ETS"/>
    <property type="match status" value="1"/>
</dbReference>